<evidence type="ECO:0000256" key="1">
    <source>
        <dbReference type="SAM" id="Phobius"/>
    </source>
</evidence>
<dbReference type="EMBL" id="KZ452014">
    <property type="protein sequence ID" value="PKA51079.1"/>
    <property type="molecule type" value="Genomic_DNA"/>
</dbReference>
<name>A0A2I0A6B2_9ASPA</name>
<accession>A0A2I0A6B2</accession>
<feature type="transmembrane region" description="Helical" evidence="1">
    <location>
        <begin position="6"/>
        <end position="30"/>
    </location>
</feature>
<evidence type="ECO:0000313" key="2">
    <source>
        <dbReference type="EMBL" id="PKA51079.1"/>
    </source>
</evidence>
<keyword evidence="1" id="KW-1133">Transmembrane helix</keyword>
<organism evidence="2 3">
    <name type="scientific">Apostasia shenzhenica</name>
    <dbReference type="NCBI Taxonomy" id="1088818"/>
    <lineage>
        <taxon>Eukaryota</taxon>
        <taxon>Viridiplantae</taxon>
        <taxon>Streptophyta</taxon>
        <taxon>Embryophyta</taxon>
        <taxon>Tracheophyta</taxon>
        <taxon>Spermatophyta</taxon>
        <taxon>Magnoliopsida</taxon>
        <taxon>Liliopsida</taxon>
        <taxon>Asparagales</taxon>
        <taxon>Orchidaceae</taxon>
        <taxon>Apostasioideae</taxon>
        <taxon>Apostasia</taxon>
    </lineage>
</organism>
<protein>
    <submittedName>
        <fullName evidence="2">Uncharacterized protein</fullName>
    </submittedName>
</protein>
<keyword evidence="1" id="KW-0472">Membrane</keyword>
<keyword evidence="1" id="KW-0812">Transmembrane</keyword>
<reference evidence="2 3" key="1">
    <citation type="journal article" date="2017" name="Nature">
        <title>The Apostasia genome and the evolution of orchids.</title>
        <authorList>
            <person name="Zhang G.Q."/>
            <person name="Liu K.W."/>
            <person name="Li Z."/>
            <person name="Lohaus R."/>
            <person name="Hsiao Y.Y."/>
            <person name="Niu S.C."/>
            <person name="Wang J.Y."/>
            <person name="Lin Y.C."/>
            <person name="Xu Q."/>
            <person name="Chen L.J."/>
            <person name="Yoshida K."/>
            <person name="Fujiwara S."/>
            <person name="Wang Z.W."/>
            <person name="Zhang Y.Q."/>
            <person name="Mitsuda N."/>
            <person name="Wang M."/>
            <person name="Liu G.H."/>
            <person name="Pecoraro L."/>
            <person name="Huang H.X."/>
            <person name="Xiao X.J."/>
            <person name="Lin M."/>
            <person name="Wu X.Y."/>
            <person name="Wu W.L."/>
            <person name="Chen Y.Y."/>
            <person name="Chang S.B."/>
            <person name="Sakamoto S."/>
            <person name="Ohme-Takagi M."/>
            <person name="Yagi M."/>
            <person name="Zeng S.J."/>
            <person name="Shen C.Y."/>
            <person name="Yeh C.M."/>
            <person name="Luo Y.B."/>
            <person name="Tsai W.C."/>
            <person name="Van de Peer Y."/>
            <person name="Liu Z.J."/>
        </authorList>
    </citation>
    <scope>NUCLEOTIDE SEQUENCE [LARGE SCALE GENOMIC DNA]</scope>
    <source>
        <strain evidence="3">cv. Shenzhen</strain>
        <tissue evidence="2">Stem</tissue>
    </source>
</reference>
<evidence type="ECO:0000313" key="3">
    <source>
        <dbReference type="Proteomes" id="UP000236161"/>
    </source>
</evidence>
<dbReference type="AlphaFoldDB" id="A0A2I0A6B2"/>
<gene>
    <name evidence="2" type="ORF">AXF42_Ash010519</name>
</gene>
<proteinExistence type="predicted"/>
<sequence length="62" mass="6733">MELGILLGTIMQISSAVVAGGFLHVLCLGLSMDQIMTRSDLSSDSIKPPNEIFFDPLIHPVY</sequence>
<keyword evidence="3" id="KW-1185">Reference proteome</keyword>
<dbReference type="Proteomes" id="UP000236161">
    <property type="component" value="Unassembled WGS sequence"/>
</dbReference>